<evidence type="ECO:0000256" key="7">
    <source>
        <dbReference type="ARBA" id="ARBA00022968"/>
    </source>
</evidence>
<evidence type="ECO:0000256" key="8">
    <source>
        <dbReference type="ARBA" id="ARBA00022989"/>
    </source>
</evidence>
<dbReference type="GO" id="GO:0006004">
    <property type="term" value="P:fucose metabolic process"/>
    <property type="evidence" value="ECO:0007669"/>
    <property type="project" value="UniProtKB-KW"/>
</dbReference>
<dbReference type="GO" id="GO:0005737">
    <property type="term" value="C:cytoplasm"/>
    <property type="evidence" value="ECO:0000318"/>
    <property type="project" value="GO_Central"/>
</dbReference>
<feature type="region of interest" description="Disordered" evidence="14">
    <location>
        <begin position="10"/>
        <end position="34"/>
    </location>
</feature>
<proteinExistence type="inferred from homology"/>
<name>A0A0K9Q2W9_ZOSMR</name>
<evidence type="ECO:0000256" key="5">
    <source>
        <dbReference type="ARBA" id="ARBA00022679"/>
    </source>
</evidence>
<evidence type="ECO:0000256" key="12">
    <source>
        <dbReference type="ARBA" id="ARBA00023277"/>
    </source>
</evidence>
<dbReference type="InterPro" id="IPR019378">
    <property type="entry name" value="GDP-Fuc_O-FucTrfase"/>
</dbReference>
<keyword evidence="6 15" id="KW-0812">Transmembrane</keyword>
<keyword evidence="11" id="KW-0294">Fucose metabolism</keyword>
<dbReference type="AlphaFoldDB" id="A0A0K9Q2W9"/>
<evidence type="ECO:0000256" key="2">
    <source>
        <dbReference type="ARBA" id="ARBA00004881"/>
    </source>
</evidence>
<comment type="subcellular location">
    <subcellularLocation>
        <location evidence="1">Membrane</location>
        <topology evidence="1">Single-pass type II membrane protein</topology>
    </subcellularLocation>
</comment>
<keyword evidence="10" id="KW-0325">Glycoprotein</keyword>
<keyword evidence="8 15" id="KW-1133">Transmembrane helix</keyword>
<keyword evidence="5 16" id="KW-0808">Transferase</keyword>
<keyword evidence="7" id="KW-0735">Signal-anchor</keyword>
<dbReference type="CDD" id="cd11299">
    <property type="entry name" value="O-FucT_plant"/>
    <property type="match status" value="1"/>
</dbReference>
<evidence type="ECO:0000256" key="9">
    <source>
        <dbReference type="ARBA" id="ARBA00023136"/>
    </source>
</evidence>
<evidence type="ECO:0000256" key="1">
    <source>
        <dbReference type="ARBA" id="ARBA00004606"/>
    </source>
</evidence>
<dbReference type="FunFam" id="3.40.50.11350:FF:000011">
    <property type="entry name" value="O-fucosyltransferase 28"/>
    <property type="match status" value="1"/>
</dbReference>
<dbReference type="GO" id="GO:0016020">
    <property type="term" value="C:membrane"/>
    <property type="evidence" value="ECO:0007669"/>
    <property type="project" value="UniProtKB-SubCell"/>
</dbReference>
<evidence type="ECO:0000256" key="3">
    <source>
        <dbReference type="ARBA" id="ARBA00007737"/>
    </source>
</evidence>
<dbReference type="EMBL" id="LFYR01000158">
    <property type="protein sequence ID" value="KMZ75539.1"/>
    <property type="molecule type" value="Genomic_DNA"/>
</dbReference>
<gene>
    <name evidence="16" type="ORF">ZOSMA_113G00260</name>
</gene>
<comment type="pathway">
    <text evidence="2">Glycan metabolism.</text>
</comment>
<keyword evidence="4 16" id="KW-0328">Glycosyltransferase</keyword>
<dbReference type="Pfam" id="PF10250">
    <property type="entry name" value="O-FucT"/>
    <property type="match status" value="1"/>
</dbReference>
<organism evidence="16 17">
    <name type="scientific">Zostera marina</name>
    <name type="common">Eelgrass</name>
    <dbReference type="NCBI Taxonomy" id="29655"/>
    <lineage>
        <taxon>Eukaryota</taxon>
        <taxon>Viridiplantae</taxon>
        <taxon>Streptophyta</taxon>
        <taxon>Embryophyta</taxon>
        <taxon>Tracheophyta</taxon>
        <taxon>Spermatophyta</taxon>
        <taxon>Magnoliopsida</taxon>
        <taxon>Liliopsida</taxon>
        <taxon>Zosteraceae</taxon>
        <taxon>Zostera</taxon>
    </lineage>
</organism>
<evidence type="ECO:0000313" key="17">
    <source>
        <dbReference type="Proteomes" id="UP000036987"/>
    </source>
</evidence>
<keyword evidence="17" id="KW-1185">Reference proteome</keyword>
<evidence type="ECO:0000256" key="11">
    <source>
        <dbReference type="ARBA" id="ARBA00023253"/>
    </source>
</evidence>
<comment type="caution">
    <text evidence="16">The sequence shown here is derived from an EMBL/GenBank/DDBJ whole genome shotgun (WGS) entry which is preliminary data.</text>
</comment>
<comment type="similarity">
    <text evidence="3">Belongs to the glycosyltransferase GT106 family.</text>
</comment>
<reference evidence="17" key="1">
    <citation type="journal article" date="2016" name="Nature">
        <title>The genome of the seagrass Zostera marina reveals angiosperm adaptation to the sea.</title>
        <authorList>
            <person name="Olsen J.L."/>
            <person name="Rouze P."/>
            <person name="Verhelst B."/>
            <person name="Lin Y.-C."/>
            <person name="Bayer T."/>
            <person name="Collen J."/>
            <person name="Dattolo E."/>
            <person name="De Paoli E."/>
            <person name="Dittami S."/>
            <person name="Maumus F."/>
            <person name="Michel G."/>
            <person name="Kersting A."/>
            <person name="Lauritano C."/>
            <person name="Lohaus R."/>
            <person name="Toepel M."/>
            <person name="Tonon T."/>
            <person name="Vanneste K."/>
            <person name="Amirebrahimi M."/>
            <person name="Brakel J."/>
            <person name="Bostroem C."/>
            <person name="Chovatia M."/>
            <person name="Grimwood J."/>
            <person name="Jenkins J.W."/>
            <person name="Jueterbock A."/>
            <person name="Mraz A."/>
            <person name="Stam W.T."/>
            <person name="Tice H."/>
            <person name="Bornberg-Bauer E."/>
            <person name="Green P.J."/>
            <person name="Pearson G.A."/>
            <person name="Procaccini G."/>
            <person name="Duarte C.M."/>
            <person name="Schmutz J."/>
            <person name="Reusch T.B.H."/>
            <person name="Van de Peer Y."/>
        </authorList>
    </citation>
    <scope>NUCLEOTIDE SEQUENCE [LARGE SCALE GENOMIC DNA]</scope>
    <source>
        <strain evidence="17">cv. Finnish</strain>
    </source>
</reference>
<evidence type="ECO:0000256" key="15">
    <source>
        <dbReference type="SAM" id="Phobius"/>
    </source>
</evidence>
<sequence length="504" mass="58201">MESLNARYEQLDQGRTRNSSSLPSLLHQDPSPPLIPQRTRSRMWFVRICSAILIWTCLVHLFTVGHLWDRRFSIRSVSPLPSPSFPLLAPARIYKSNGYLKVSCNGGLNQMRSAICDMVTVARLLNLTLLLPELDKTSFWADQSEFGDIFNVEHFIHTLRSEVHIVEGLPKNLQQEFSNTTLIMPPVSWSSEAYYLQEILPLFQKYKVIHFKKIDARLANNGLSMELQKLRCYVNYHALKFTEQIEVLGNKLIHILKERGSFVALHLRYEMDMLAFSGCTHGCSEEEVEELKRMRYAYPWWREKEIISEQRRMLGMCPLTPEETSLVLQAIGLERDIQIYIASGEIYGSQKRLKELHSSFPRLVKKEILLNPEELKQFQNHSSQMAALDYLVSIASDVFIPTFDGNMAKVVEGHRRYLGFKKSIVLDRRKLMELLDSYTNQTVSWNEFVSAVQLIHENRMGQPAPRKAISDKPKEEDYFYSNPQECLCNAQTACRTIGNEKGVT</sequence>
<evidence type="ECO:0000256" key="14">
    <source>
        <dbReference type="SAM" id="MobiDB-lite"/>
    </source>
</evidence>
<dbReference type="OrthoDB" id="1874781at2759"/>
<evidence type="ECO:0000256" key="6">
    <source>
        <dbReference type="ARBA" id="ARBA00022692"/>
    </source>
</evidence>
<evidence type="ECO:0000256" key="4">
    <source>
        <dbReference type="ARBA" id="ARBA00022676"/>
    </source>
</evidence>
<dbReference type="OMA" id="LWHPHLL"/>
<dbReference type="Gene3D" id="3.40.50.11350">
    <property type="match status" value="1"/>
</dbReference>
<evidence type="ECO:0000313" key="16">
    <source>
        <dbReference type="EMBL" id="KMZ75539.1"/>
    </source>
</evidence>
<dbReference type="InterPro" id="IPR024709">
    <property type="entry name" value="FucosylTrfase_pln"/>
</dbReference>
<dbReference type="PANTHER" id="PTHR31741">
    <property type="entry name" value="OS02G0726500 PROTEIN-RELATED"/>
    <property type="match status" value="1"/>
</dbReference>
<feature type="transmembrane region" description="Helical" evidence="15">
    <location>
        <begin position="44"/>
        <end position="68"/>
    </location>
</feature>
<evidence type="ECO:0000256" key="10">
    <source>
        <dbReference type="ARBA" id="ARBA00023180"/>
    </source>
</evidence>
<dbReference type="Proteomes" id="UP000036987">
    <property type="component" value="Unassembled WGS sequence"/>
</dbReference>
<keyword evidence="9 15" id="KW-0472">Membrane</keyword>
<dbReference type="PIRSF" id="PIRSF009360">
    <property type="entry name" value="UCP009360"/>
    <property type="match status" value="1"/>
</dbReference>
<protein>
    <recommendedName>
        <fullName evidence="13">O-fucosyltransferase family protein</fullName>
    </recommendedName>
</protein>
<evidence type="ECO:0000256" key="13">
    <source>
        <dbReference type="ARBA" id="ARBA00030350"/>
    </source>
</evidence>
<keyword evidence="12" id="KW-0119">Carbohydrate metabolism</keyword>
<accession>A0A0K9Q2W9</accession>
<dbReference type="GO" id="GO:0016757">
    <property type="term" value="F:glycosyltransferase activity"/>
    <property type="evidence" value="ECO:0007669"/>
    <property type="project" value="UniProtKB-KW"/>
</dbReference>
<dbReference type="PANTHER" id="PTHR31741:SF51">
    <property type="entry name" value="RHAMNOGALACTURONAN I RHAMNOSYLTRANSFERASE 1"/>
    <property type="match status" value="1"/>
</dbReference>